<dbReference type="InterPro" id="IPR036890">
    <property type="entry name" value="HATPase_C_sf"/>
</dbReference>
<feature type="transmembrane region" description="Helical" evidence="10">
    <location>
        <begin position="155"/>
        <end position="179"/>
    </location>
</feature>
<dbReference type="SMART" id="SM00387">
    <property type="entry name" value="HATPase_c"/>
    <property type="match status" value="1"/>
</dbReference>
<feature type="transmembrane region" description="Helical" evidence="10">
    <location>
        <begin position="75"/>
        <end position="100"/>
    </location>
</feature>
<gene>
    <name evidence="12" type="ORF">F3L20_19765</name>
</gene>
<keyword evidence="7" id="KW-0067">ATP-binding</keyword>
<protein>
    <recommendedName>
        <fullName evidence="2">histidine kinase</fullName>
        <ecNumber evidence="2">2.7.13.3</ecNumber>
    </recommendedName>
</protein>
<sequence>MTRHSRTSAGAPPAEQNRSCSLRPAALRSTPVQGNSAGITAAHPLPNPRGQDVHGDDDTTVTAPASRVRRCAGTLLGCATAFLGLLYLLVVGTVLGPFLLWPTTRTTALAALTAGARRLTALERARRAVLFGDRFPEHYEASAQQTLRYLAARTYAGLLSSVVVALLGFGMVLAGLLAVGLARGSLGWDELLLQTSLGGVLLFLDVQGLRTLGALDARLARECFGPSERDMLRQRIDDLAASRAAVVQAVDTERRRIERDLHDGIQQRLVALGMLLGRARRARGPEQPDTLLRQAHQETQDLLAELREVTWRIYPSALDSLGLEEALSGVSERAALPVRTEFDVTVELPRAVETAAYFVVSESVTNAAKHSGATDVSVRVGLHDRLLTVRISDNGRGGADPTGSGLSGLSSRVAALDGVLHVDSPDGGPTTITAELPCA</sequence>
<dbReference type="InterPro" id="IPR011712">
    <property type="entry name" value="Sig_transdc_His_kin_sub3_dim/P"/>
</dbReference>
<name>A0ABX5ZVL4_STRTE</name>
<feature type="domain" description="Histidine kinase/HSP90-like ATPase" evidence="11">
    <location>
        <begin position="351"/>
        <end position="439"/>
    </location>
</feature>
<dbReference type="Proteomes" id="UP000324308">
    <property type="component" value="Chromosome"/>
</dbReference>
<dbReference type="SUPFAM" id="SSF55874">
    <property type="entry name" value="ATPase domain of HSP90 chaperone/DNA topoisomerase II/histidine kinase"/>
    <property type="match status" value="1"/>
</dbReference>
<keyword evidence="10" id="KW-1133">Transmembrane helix</keyword>
<evidence type="ECO:0000256" key="2">
    <source>
        <dbReference type="ARBA" id="ARBA00012438"/>
    </source>
</evidence>
<evidence type="ECO:0000256" key="3">
    <source>
        <dbReference type="ARBA" id="ARBA00022553"/>
    </source>
</evidence>
<comment type="catalytic activity">
    <reaction evidence="1">
        <text>ATP + protein L-histidine = ADP + protein N-phospho-L-histidine.</text>
        <dbReference type="EC" id="2.7.13.3"/>
    </reaction>
</comment>
<organism evidence="12 13">
    <name type="scientific">Streptomyces tendae</name>
    <dbReference type="NCBI Taxonomy" id="1932"/>
    <lineage>
        <taxon>Bacteria</taxon>
        <taxon>Bacillati</taxon>
        <taxon>Actinomycetota</taxon>
        <taxon>Actinomycetes</taxon>
        <taxon>Kitasatosporales</taxon>
        <taxon>Streptomycetaceae</taxon>
        <taxon>Streptomyces</taxon>
    </lineage>
</organism>
<evidence type="ECO:0000256" key="7">
    <source>
        <dbReference type="ARBA" id="ARBA00022840"/>
    </source>
</evidence>
<evidence type="ECO:0000256" key="10">
    <source>
        <dbReference type="SAM" id="Phobius"/>
    </source>
</evidence>
<keyword evidence="4" id="KW-0808">Transferase</keyword>
<dbReference type="Gene3D" id="1.20.5.1930">
    <property type="match status" value="1"/>
</dbReference>
<dbReference type="CDD" id="cd16917">
    <property type="entry name" value="HATPase_UhpB-NarQ-NarX-like"/>
    <property type="match status" value="1"/>
</dbReference>
<evidence type="ECO:0000313" key="13">
    <source>
        <dbReference type="Proteomes" id="UP000324308"/>
    </source>
</evidence>
<evidence type="ECO:0000256" key="1">
    <source>
        <dbReference type="ARBA" id="ARBA00000085"/>
    </source>
</evidence>
<proteinExistence type="predicted"/>
<keyword evidence="3" id="KW-0597">Phosphoprotein</keyword>
<reference evidence="12 13" key="1">
    <citation type="submission" date="2019-09" db="EMBL/GenBank/DDBJ databases">
        <title>Draft genome sequence of the Ebosin-producing strain Streptomyces sp. 139.</title>
        <authorList>
            <person name="Ai L."/>
            <person name="Geng M."/>
            <person name="Ma M."/>
            <person name="Bai L."/>
        </authorList>
    </citation>
    <scope>NUCLEOTIDE SEQUENCE [LARGE SCALE GENOMIC DNA]</scope>
    <source>
        <strain evidence="12 13">139</strain>
    </source>
</reference>
<dbReference type="PANTHER" id="PTHR24421:SF10">
    <property type="entry name" value="NITRATE_NITRITE SENSOR PROTEIN NARQ"/>
    <property type="match status" value="1"/>
</dbReference>
<keyword evidence="8" id="KW-0902">Two-component regulatory system</keyword>
<evidence type="ECO:0000256" key="5">
    <source>
        <dbReference type="ARBA" id="ARBA00022741"/>
    </source>
</evidence>
<dbReference type="InterPro" id="IPR003594">
    <property type="entry name" value="HATPase_dom"/>
</dbReference>
<dbReference type="Pfam" id="PF07730">
    <property type="entry name" value="HisKA_3"/>
    <property type="match status" value="1"/>
</dbReference>
<evidence type="ECO:0000256" key="8">
    <source>
        <dbReference type="ARBA" id="ARBA00023012"/>
    </source>
</evidence>
<dbReference type="PANTHER" id="PTHR24421">
    <property type="entry name" value="NITRATE/NITRITE SENSOR PROTEIN NARX-RELATED"/>
    <property type="match status" value="1"/>
</dbReference>
<feature type="region of interest" description="Disordered" evidence="9">
    <location>
        <begin position="1"/>
        <end position="61"/>
    </location>
</feature>
<evidence type="ECO:0000256" key="4">
    <source>
        <dbReference type="ARBA" id="ARBA00022679"/>
    </source>
</evidence>
<dbReference type="GO" id="GO:0016301">
    <property type="term" value="F:kinase activity"/>
    <property type="evidence" value="ECO:0007669"/>
    <property type="project" value="UniProtKB-KW"/>
</dbReference>
<keyword evidence="10" id="KW-0812">Transmembrane</keyword>
<dbReference type="Pfam" id="PF02518">
    <property type="entry name" value="HATPase_c"/>
    <property type="match status" value="1"/>
</dbReference>
<keyword evidence="5" id="KW-0547">Nucleotide-binding</keyword>
<evidence type="ECO:0000256" key="9">
    <source>
        <dbReference type="SAM" id="MobiDB-lite"/>
    </source>
</evidence>
<dbReference type="EC" id="2.7.13.3" evidence="2"/>
<keyword evidence="10" id="KW-0472">Membrane</keyword>
<keyword evidence="13" id="KW-1185">Reference proteome</keyword>
<dbReference type="EMBL" id="CP043959">
    <property type="protein sequence ID" value="QER87782.1"/>
    <property type="molecule type" value="Genomic_DNA"/>
</dbReference>
<keyword evidence="6 12" id="KW-0418">Kinase</keyword>
<dbReference type="InterPro" id="IPR050482">
    <property type="entry name" value="Sensor_HK_TwoCompSys"/>
</dbReference>
<evidence type="ECO:0000259" key="11">
    <source>
        <dbReference type="SMART" id="SM00387"/>
    </source>
</evidence>
<dbReference type="Gene3D" id="3.30.565.10">
    <property type="entry name" value="Histidine kinase-like ATPase, C-terminal domain"/>
    <property type="match status" value="1"/>
</dbReference>
<accession>A0ABX5ZVL4</accession>
<evidence type="ECO:0000256" key="6">
    <source>
        <dbReference type="ARBA" id="ARBA00022777"/>
    </source>
</evidence>
<evidence type="ECO:0000313" key="12">
    <source>
        <dbReference type="EMBL" id="QER87782.1"/>
    </source>
</evidence>